<keyword evidence="2" id="KW-1185">Reference proteome</keyword>
<evidence type="ECO:0000313" key="2">
    <source>
        <dbReference type="Proteomes" id="UP000292702"/>
    </source>
</evidence>
<dbReference type="OrthoDB" id="2804138at2759"/>
<reference evidence="1 2" key="1">
    <citation type="submission" date="2018-11" db="EMBL/GenBank/DDBJ databases">
        <title>Genome assembly of Steccherinum ochraceum LE-BIN_3174, the white-rot fungus of the Steccherinaceae family (The Residual Polyporoid clade, Polyporales, Basidiomycota).</title>
        <authorList>
            <person name="Fedorova T.V."/>
            <person name="Glazunova O.A."/>
            <person name="Landesman E.O."/>
            <person name="Moiseenko K.V."/>
            <person name="Psurtseva N.V."/>
            <person name="Savinova O.S."/>
            <person name="Shakhova N.V."/>
            <person name="Tyazhelova T.V."/>
            <person name="Vasina D.V."/>
        </authorList>
    </citation>
    <scope>NUCLEOTIDE SEQUENCE [LARGE SCALE GENOMIC DNA]</scope>
    <source>
        <strain evidence="1 2">LE-BIN_3174</strain>
    </source>
</reference>
<evidence type="ECO:0000313" key="1">
    <source>
        <dbReference type="EMBL" id="TCD64681.1"/>
    </source>
</evidence>
<organism evidence="1 2">
    <name type="scientific">Steccherinum ochraceum</name>
    <dbReference type="NCBI Taxonomy" id="92696"/>
    <lineage>
        <taxon>Eukaryota</taxon>
        <taxon>Fungi</taxon>
        <taxon>Dikarya</taxon>
        <taxon>Basidiomycota</taxon>
        <taxon>Agaricomycotina</taxon>
        <taxon>Agaricomycetes</taxon>
        <taxon>Polyporales</taxon>
        <taxon>Steccherinaceae</taxon>
        <taxon>Steccherinum</taxon>
    </lineage>
</organism>
<proteinExistence type="predicted"/>
<accession>A0A4R0R9Y3</accession>
<protein>
    <submittedName>
        <fullName evidence="1">Uncharacterized protein</fullName>
    </submittedName>
</protein>
<name>A0A4R0R9Y3_9APHY</name>
<gene>
    <name evidence="1" type="ORF">EIP91_003795</name>
</gene>
<dbReference type="EMBL" id="RWJN01000222">
    <property type="protein sequence ID" value="TCD64681.1"/>
    <property type="molecule type" value="Genomic_DNA"/>
</dbReference>
<dbReference type="Proteomes" id="UP000292702">
    <property type="component" value="Unassembled WGS sequence"/>
</dbReference>
<dbReference type="AlphaFoldDB" id="A0A4R0R9Y3"/>
<comment type="caution">
    <text evidence="1">The sequence shown here is derived from an EMBL/GenBank/DDBJ whole genome shotgun (WGS) entry which is preliminary data.</text>
</comment>
<sequence>MLARDDASGALNFGKIISGILRREDLDLSARDNSGAVALVKGPLGHEPVVLNRPAVARDDASGAFNVGKVITGILKREDIEDLIARDDASGALNFGKIISGILKREDFALPARDNAFVFPSGMRPFPKNVPQPHATRDDAGDSGAFNIGKVISGILKRDGQPFAREFVFIYPSIYKYDMTADNVRRPQSVAVTVPHSLNDLD</sequence>